<protein>
    <submittedName>
        <fullName evidence="1">Uncharacterized protein</fullName>
    </submittedName>
</protein>
<dbReference type="RefSeq" id="WP_176247074.1">
    <property type="nucleotide sequence ID" value="NZ_JBGOOP010000096.1"/>
</dbReference>
<reference evidence="1" key="1">
    <citation type="journal article" date="2015" name="MBio">
        <title>Eco-Evolutionary Dynamics of Episomes among Ecologically Cohesive Bacterial Populations.</title>
        <authorList>
            <person name="Xue H."/>
            <person name="Cordero O.X."/>
            <person name="Camas F.M."/>
            <person name="Trimble W."/>
            <person name="Meyer F."/>
            <person name="Guglielmini J."/>
            <person name="Rocha E.P."/>
            <person name="Polz M.F."/>
        </authorList>
    </citation>
    <scope>NUCLEOTIDE SEQUENCE</scope>
    <source>
        <strain evidence="1">FF_1</strain>
    </source>
</reference>
<organism evidence="1">
    <name type="scientific">Vibrio splendidus</name>
    <dbReference type="NCBI Taxonomy" id="29497"/>
    <lineage>
        <taxon>Bacteria</taxon>
        <taxon>Pseudomonadati</taxon>
        <taxon>Pseudomonadota</taxon>
        <taxon>Gammaproteobacteria</taxon>
        <taxon>Vibrionales</taxon>
        <taxon>Vibrionaceae</taxon>
        <taxon>Vibrio</taxon>
    </lineage>
</organism>
<evidence type="ECO:0000313" key="1">
    <source>
        <dbReference type="EMBL" id="AKN37273.1"/>
    </source>
</evidence>
<accession>A0A0H3ZM17</accession>
<name>A0A0H3ZM17_VIBSP</name>
<sequence>MDIQVDIKHVVEDLRYVKVSLHEFTNRKGKSVDVMIWVPNCDSISEMEIAAKKTAIAQLKVALSSLDKDVE</sequence>
<dbReference type="EMBL" id="KP795529">
    <property type="protein sequence ID" value="AKN37273.1"/>
    <property type="molecule type" value="Genomic_DNA"/>
</dbReference>
<dbReference type="AlphaFoldDB" id="A0A0H3ZM17"/>
<proteinExistence type="predicted"/>